<evidence type="ECO:0000313" key="2">
    <source>
        <dbReference type="EMBL" id="GBM19274.1"/>
    </source>
</evidence>
<dbReference type="Proteomes" id="UP000499080">
    <property type="component" value="Unassembled WGS sequence"/>
</dbReference>
<name>A0A4Y2DUB4_ARAVE</name>
<keyword evidence="3" id="KW-1185">Reference proteome</keyword>
<proteinExistence type="predicted"/>
<comment type="caution">
    <text evidence="2">The sequence shown here is derived from an EMBL/GenBank/DDBJ whole genome shotgun (WGS) entry which is preliminary data.</text>
</comment>
<dbReference type="EMBL" id="BGPR01243891">
    <property type="protein sequence ID" value="GBM19274.1"/>
    <property type="molecule type" value="Genomic_DNA"/>
</dbReference>
<feature type="non-terminal residue" evidence="2">
    <location>
        <position position="1"/>
    </location>
</feature>
<dbReference type="AlphaFoldDB" id="A0A4Y2DUB4"/>
<sequence>HSSSSVQFSSAQFSSVQVQVQVQFKFSSVQLSSVTLTSLFQATRGLFWDGPRNFEPRSDDEDDTSAGTPSPNFRITSEGG</sequence>
<evidence type="ECO:0000256" key="1">
    <source>
        <dbReference type="SAM" id="MobiDB-lite"/>
    </source>
</evidence>
<evidence type="ECO:0000313" key="3">
    <source>
        <dbReference type="Proteomes" id="UP000499080"/>
    </source>
</evidence>
<protein>
    <submittedName>
        <fullName evidence="2">Uncharacterized protein</fullName>
    </submittedName>
</protein>
<organism evidence="2 3">
    <name type="scientific">Araneus ventricosus</name>
    <name type="common">Orbweaver spider</name>
    <name type="synonym">Epeira ventricosa</name>
    <dbReference type="NCBI Taxonomy" id="182803"/>
    <lineage>
        <taxon>Eukaryota</taxon>
        <taxon>Metazoa</taxon>
        <taxon>Ecdysozoa</taxon>
        <taxon>Arthropoda</taxon>
        <taxon>Chelicerata</taxon>
        <taxon>Arachnida</taxon>
        <taxon>Araneae</taxon>
        <taxon>Araneomorphae</taxon>
        <taxon>Entelegynae</taxon>
        <taxon>Araneoidea</taxon>
        <taxon>Araneidae</taxon>
        <taxon>Araneus</taxon>
    </lineage>
</organism>
<accession>A0A4Y2DUB4</accession>
<gene>
    <name evidence="2" type="ORF">AVEN_133760_1</name>
</gene>
<reference evidence="2 3" key="1">
    <citation type="journal article" date="2019" name="Sci. Rep.">
        <title>Orb-weaving spider Araneus ventricosus genome elucidates the spidroin gene catalogue.</title>
        <authorList>
            <person name="Kono N."/>
            <person name="Nakamura H."/>
            <person name="Ohtoshi R."/>
            <person name="Moran D.A.P."/>
            <person name="Shinohara A."/>
            <person name="Yoshida Y."/>
            <person name="Fujiwara M."/>
            <person name="Mori M."/>
            <person name="Tomita M."/>
            <person name="Arakawa K."/>
        </authorList>
    </citation>
    <scope>NUCLEOTIDE SEQUENCE [LARGE SCALE GENOMIC DNA]</scope>
</reference>
<feature type="region of interest" description="Disordered" evidence="1">
    <location>
        <begin position="50"/>
        <end position="80"/>
    </location>
</feature>
<feature type="compositionally biased region" description="Polar residues" evidence="1">
    <location>
        <begin position="65"/>
        <end position="80"/>
    </location>
</feature>